<dbReference type="PANTHER" id="PTHR46796">
    <property type="entry name" value="HTH-TYPE TRANSCRIPTIONAL ACTIVATOR RHAS-RELATED"/>
    <property type="match status" value="1"/>
</dbReference>
<sequence>MVSVPDARRLARRDPHFTGGPVSLTSSTTTLDRRMPVVLSTAPLAPYERADYWHSVVSDTFIPLDVVLHEGQPSVATISSRSLGPLQISVVEAGPQTVSRDRRLIARGGEGFITVTMQHQGSAKLTQHSRQALVKPGTFTCSDAGQPYEREQPDPFRFTAFRVPKEGLGVTEDDLRAITGTVFGSDCGTSALVAGYLERLAERAGGFDPYTGEQLAMTASDLLAVLIRERQGRLNPQASEVARGMLARVKAYALRHLADPDLSPERIAAANHISVRYLHKLFQSDGVTVSRWVQGERLERCRRDLSLPSRAASSISVSAVAHRWGFVSPSHFSRAFRAAYAMSPREWQSRSRTA</sequence>
<evidence type="ECO:0000259" key="5">
    <source>
        <dbReference type="PROSITE" id="PS01124"/>
    </source>
</evidence>
<dbReference type="InterPro" id="IPR020449">
    <property type="entry name" value="Tscrpt_reg_AraC-type_HTH"/>
</dbReference>
<dbReference type="Gene3D" id="1.10.10.60">
    <property type="entry name" value="Homeodomain-like"/>
    <property type="match status" value="1"/>
</dbReference>
<keyword evidence="3" id="KW-0804">Transcription</keyword>
<protein>
    <submittedName>
        <fullName evidence="6">Transcriptional regulator</fullName>
    </submittedName>
</protein>
<dbReference type="InterPro" id="IPR018060">
    <property type="entry name" value="HTH_AraC"/>
</dbReference>
<organism evidence="6 7">
    <name type="scientific">Streptomyces xanthochromogenes</name>
    <dbReference type="NCBI Taxonomy" id="67384"/>
    <lineage>
        <taxon>Bacteria</taxon>
        <taxon>Bacillati</taxon>
        <taxon>Actinomycetota</taxon>
        <taxon>Actinomycetes</taxon>
        <taxon>Kitasatosporales</taxon>
        <taxon>Streptomycetaceae</taxon>
        <taxon>Streptomyces</taxon>
    </lineage>
</organism>
<comment type="caution">
    <text evidence="6">The sequence shown here is derived from an EMBL/GenBank/DDBJ whole genome shotgun (WGS) entry which is preliminary data.</text>
</comment>
<dbReference type="Pfam" id="PF12833">
    <property type="entry name" value="HTH_18"/>
    <property type="match status" value="1"/>
</dbReference>
<dbReference type="InterPro" id="IPR050204">
    <property type="entry name" value="AraC_XylS_family_regulators"/>
</dbReference>
<dbReference type="PROSITE" id="PS01124">
    <property type="entry name" value="HTH_ARAC_FAMILY_2"/>
    <property type="match status" value="1"/>
</dbReference>
<keyword evidence="7" id="KW-1185">Reference proteome</keyword>
<dbReference type="InterPro" id="IPR009057">
    <property type="entry name" value="Homeodomain-like_sf"/>
</dbReference>
<feature type="region of interest" description="Disordered" evidence="4">
    <location>
        <begin position="1"/>
        <end position="25"/>
    </location>
</feature>
<evidence type="ECO:0000256" key="1">
    <source>
        <dbReference type="ARBA" id="ARBA00023015"/>
    </source>
</evidence>
<dbReference type="SMART" id="SM00342">
    <property type="entry name" value="HTH_ARAC"/>
    <property type="match status" value="1"/>
</dbReference>
<feature type="compositionally biased region" description="Basic and acidic residues" evidence="4">
    <location>
        <begin position="1"/>
        <end position="16"/>
    </location>
</feature>
<evidence type="ECO:0000313" key="6">
    <source>
        <dbReference type="EMBL" id="GGY61783.1"/>
    </source>
</evidence>
<feature type="domain" description="HTH araC/xylS-type" evidence="5">
    <location>
        <begin position="247"/>
        <end position="350"/>
    </location>
</feature>
<dbReference type="RefSeq" id="WP_229892999.1">
    <property type="nucleotide sequence ID" value="NZ_BMUU01000015.1"/>
</dbReference>
<dbReference type="InterPro" id="IPR035418">
    <property type="entry name" value="AraC-bd_2"/>
</dbReference>
<keyword evidence="1" id="KW-0805">Transcription regulation</keyword>
<dbReference type="PRINTS" id="PR00032">
    <property type="entry name" value="HTHARAC"/>
</dbReference>
<dbReference type="PANTHER" id="PTHR46796:SF6">
    <property type="entry name" value="ARAC SUBFAMILY"/>
    <property type="match status" value="1"/>
</dbReference>
<name>A0ABQ3ANQ5_9ACTN</name>
<dbReference type="EMBL" id="BMUU01000015">
    <property type="protein sequence ID" value="GGY61783.1"/>
    <property type="molecule type" value="Genomic_DNA"/>
</dbReference>
<gene>
    <name evidence="6" type="ORF">GCM10010326_65790</name>
</gene>
<evidence type="ECO:0000256" key="3">
    <source>
        <dbReference type="ARBA" id="ARBA00023163"/>
    </source>
</evidence>
<evidence type="ECO:0000256" key="4">
    <source>
        <dbReference type="SAM" id="MobiDB-lite"/>
    </source>
</evidence>
<keyword evidence="2" id="KW-0238">DNA-binding</keyword>
<dbReference type="SUPFAM" id="SSF46689">
    <property type="entry name" value="Homeodomain-like"/>
    <property type="match status" value="1"/>
</dbReference>
<reference evidence="7" key="1">
    <citation type="journal article" date="2019" name="Int. J. Syst. Evol. Microbiol.">
        <title>The Global Catalogue of Microorganisms (GCM) 10K type strain sequencing project: providing services to taxonomists for standard genome sequencing and annotation.</title>
        <authorList>
            <consortium name="The Broad Institute Genomics Platform"/>
            <consortium name="The Broad Institute Genome Sequencing Center for Infectious Disease"/>
            <person name="Wu L."/>
            <person name="Ma J."/>
        </authorList>
    </citation>
    <scope>NUCLEOTIDE SEQUENCE [LARGE SCALE GENOMIC DNA]</scope>
    <source>
        <strain evidence="7">JCM 4594</strain>
    </source>
</reference>
<dbReference type="Proteomes" id="UP000600946">
    <property type="component" value="Unassembled WGS sequence"/>
</dbReference>
<dbReference type="Pfam" id="PF14525">
    <property type="entry name" value="AraC_binding_2"/>
    <property type="match status" value="1"/>
</dbReference>
<proteinExistence type="predicted"/>
<evidence type="ECO:0000256" key="2">
    <source>
        <dbReference type="ARBA" id="ARBA00023125"/>
    </source>
</evidence>
<evidence type="ECO:0000313" key="7">
    <source>
        <dbReference type="Proteomes" id="UP000600946"/>
    </source>
</evidence>
<accession>A0ABQ3ANQ5</accession>